<dbReference type="InterPro" id="IPR015819">
    <property type="entry name" value="Lipid_transp_b-sht_shell"/>
</dbReference>
<dbReference type="PANTHER" id="PTHR23345">
    <property type="entry name" value="VITELLOGENIN-RELATED"/>
    <property type="match status" value="1"/>
</dbReference>
<dbReference type="SUPFAM" id="SSF53300">
    <property type="entry name" value="vWA-like"/>
    <property type="match status" value="1"/>
</dbReference>
<keyword evidence="4" id="KW-0732">Signal</keyword>
<comment type="caution">
    <text evidence="9">Lacks conserved residue(s) required for the propagation of feature annotation.</text>
</comment>
<evidence type="ECO:0000256" key="3">
    <source>
        <dbReference type="ARBA" id="ARBA00022525"/>
    </source>
</evidence>
<dbReference type="EMBL" id="CACRXK020000633">
    <property type="protein sequence ID" value="CAB3983609.1"/>
    <property type="molecule type" value="Genomic_DNA"/>
</dbReference>
<evidence type="ECO:0000256" key="2">
    <source>
        <dbReference type="ARBA" id="ARBA00022448"/>
    </source>
</evidence>
<dbReference type="SUPFAM" id="SSF56968">
    <property type="entry name" value="Lipovitellin-phosvitin complex, beta-sheet shell regions"/>
    <property type="match status" value="2"/>
</dbReference>
<keyword evidence="5" id="KW-0758">Storage protein</keyword>
<name>A0A6S7G415_PARCT</name>
<evidence type="ECO:0000256" key="4">
    <source>
        <dbReference type="ARBA" id="ARBA00022729"/>
    </source>
</evidence>
<accession>A0A6S7G415</accession>
<dbReference type="SUPFAM" id="SSF48431">
    <property type="entry name" value="Lipovitellin-phosvitin complex, superhelical domain"/>
    <property type="match status" value="1"/>
</dbReference>
<protein>
    <submittedName>
        <fullName evidence="10">Apolipophorins-like, partial</fullName>
    </submittedName>
</protein>
<dbReference type="Gene3D" id="1.25.10.20">
    <property type="entry name" value="Vitellinogen, superhelical"/>
    <property type="match status" value="1"/>
</dbReference>
<comment type="subcellular location">
    <subcellularLocation>
        <location evidence="1">Secreted</location>
    </subcellularLocation>
</comment>
<dbReference type="InterPro" id="IPR015817">
    <property type="entry name" value="Vitellinogen_open_b-sht_sub1"/>
</dbReference>
<dbReference type="GO" id="GO:0005319">
    <property type="term" value="F:lipid transporter activity"/>
    <property type="evidence" value="ECO:0007669"/>
    <property type="project" value="InterPro"/>
</dbReference>
<keyword evidence="7" id="KW-1015">Disulfide bond</keyword>
<dbReference type="InterPro" id="IPR015255">
    <property type="entry name" value="Vitellinogen_open_b-sht"/>
</dbReference>
<dbReference type="Proteomes" id="UP001152795">
    <property type="component" value="Unassembled WGS sequence"/>
</dbReference>
<dbReference type="InterPro" id="IPR015816">
    <property type="entry name" value="Vitellinogen_b-sht_N"/>
</dbReference>
<dbReference type="InterPro" id="IPR009454">
    <property type="entry name" value="Lipid_transpt_open_b-sht"/>
</dbReference>
<dbReference type="OrthoDB" id="6484170at2759"/>
<dbReference type="SMART" id="SM00216">
    <property type="entry name" value="VWD"/>
    <property type="match status" value="1"/>
</dbReference>
<dbReference type="PROSITE" id="PS51211">
    <property type="entry name" value="VITELLOGENIN"/>
    <property type="match status" value="1"/>
</dbReference>
<dbReference type="GO" id="GO:0045735">
    <property type="term" value="F:nutrient reservoir activity"/>
    <property type="evidence" value="ECO:0007669"/>
    <property type="project" value="UniProtKB-KW"/>
</dbReference>
<dbReference type="InterPro" id="IPR001747">
    <property type="entry name" value="Vitellogenin_N"/>
</dbReference>
<evidence type="ECO:0000256" key="1">
    <source>
        <dbReference type="ARBA" id="ARBA00004613"/>
    </source>
</evidence>
<dbReference type="Gene3D" id="2.20.50.20">
    <property type="entry name" value="Lipovitellin. Chain A, domain 3"/>
    <property type="match status" value="1"/>
</dbReference>
<evidence type="ECO:0000256" key="6">
    <source>
        <dbReference type="ARBA" id="ARBA00023055"/>
    </source>
</evidence>
<dbReference type="SMART" id="SM00638">
    <property type="entry name" value="LPD_N"/>
    <property type="match status" value="1"/>
</dbReference>
<dbReference type="Gene3D" id="3.40.50.410">
    <property type="entry name" value="von Willebrand factor, type A domain"/>
    <property type="match status" value="1"/>
</dbReference>
<evidence type="ECO:0000313" key="11">
    <source>
        <dbReference type="Proteomes" id="UP001152795"/>
    </source>
</evidence>
<evidence type="ECO:0000256" key="9">
    <source>
        <dbReference type="PROSITE-ProRule" id="PRU00557"/>
    </source>
</evidence>
<dbReference type="PANTHER" id="PTHR23345:SF15">
    <property type="entry name" value="VITELLOGENIN 1-RELATED"/>
    <property type="match status" value="1"/>
</dbReference>
<dbReference type="Gene3D" id="2.30.230.10">
    <property type="entry name" value="Lipovitellin, beta-sheet shell regions, chain A"/>
    <property type="match status" value="1"/>
</dbReference>
<evidence type="ECO:0000256" key="8">
    <source>
        <dbReference type="ARBA" id="ARBA00023180"/>
    </source>
</evidence>
<dbReference type="InterPro" id="IPR036465">
    <property type="entry name" value="vWFA_dom_sf"/>
</dbReference>
<keyword evidence="3" id="KW-0964">Secreted</keyword>
<dbReference type="InterPro" id="IPR050733">
    <property type="entry name" value="Vitellogenin/Apolipophorin"/>
</dbReference>
<dbReference type="InterPro" id="IPR011030">
    <property type="entry name" value="Lipovitellin_superhlx_dom"/>
</dbReference>
<dbReference type="Pfam" id="PF09172">
    <property type="entry name" value="Vit_open_b-sht"/>
    <property type="match status" value="1"/>
</dbReference>
<gene>
    <name evidence="10" type="ORF">PACLA_8A069833</name>
</gene>
<keyword evidence="6" id="KW-0445">Lipid transport</keyword>
<dbReference type="GO" id="GO:0005576">
    <property type="term" value="C:extracellular region"/>
    <property type="evidence" value="ECO:0007669"/>
    <property type="project" value="UniProtKB-SubCell"/>
</dbReference>
<dbReference type="Pfam" id="PF06448">
    <property type="entry name" value="DUF1081"/>
    <property type="match status" value="1"/>
</dbReference>
<evidence type="ECO:0000313" key="10">
    <source>
        <dbReference type="EMBL" id="CAB3983609.1"/>
    </source>
</evidence>
<dbReference type="CDD" id="cd00198">
    <property type="entry name" value="vWFA"/>
    <property type="match status" value="1"/>
</dbReference>
<evidence type="ECO:0000256" key="7">
    <source>
        <dbReference type="ARBA" id="ARBA00023157"/>
    </source>
</evidence>
<comment type="caution">
    <text evidence="10">The sequence shown here is derived from an EMBL/GenBank/DDBJ whole genome shotgun (WGS) entry which is preliminary data.</text>
</comment>
<reference evidence="10" key="1">
    <citation type="submission" date="2020-04" db="EMBL/GenBank/DDBJ databases">
        <authorList>
            <person name="Alioto T."/>
            <person name="Alioto T."/>
            <person name="Gomez Garrido J."/>
        </authorList>
    </citation>
    <scope>NUCLEOTIDE SEQUENCE</scope>
    <source>
        <strain evidence="10">A484AB</strain>
    </source>
</reference>
<proteinExistence type="predicted"/>
<dbReference type="Pfam" id="PF00094">
    <property type="entry name" value="VWD"/>
    <property type="match status" value="1"/>
</dbReference>
<dbReference type="InterPro" id="IPR001846">
    <property type="entry name" value="VWF_type-D"/>
</dbReference>
<evidence type="ECO:0000256" key="5">
    <source>
        <dbReference type="ARBA" id="ARBA00022761"/>
    </source>
</evidence>
<dbReference type="PROSITE" id="PS51233">
    <property type="entry name" value="VWFD"/>
    <property type="match status" value="1"/>
</dbReference>
<dbReference type="Gene3D" id="2.20.80.10">
    <property type="entry name" value="Lipovitellin-phosvitin complex, chain A, domain 4"/>
    <property type="match status" value="1"/>
</dbReference>
<sequence length="4444" mass="512385">MKLLVATLFLSGVLSAPFNVLNRPAVPVCNSDASHFHTKKSLLYSYEGETITGLVGTSEVRSGLKLRAKCRITPVLPCMYMLQIFEAELLEGQGMKQDALDFKLSSGSEDLSRELKARDLYFESHEGVITNVQPQPDEPVHVLNMKRGILSSFQLKLVDKDRTLTEVDVNGNCTTDYQIKARHDSGRVKTVLKKKDLSLCKDRSETNLGIPVAHYPTEKPFSLLKSKSLCKFVMSPRQRIGKVTCEETHLFRPFSAGYNSSSGAMTTVRQSLALIGHVVKNDESPSMPATEKLSLKFEHTKDPETTRKNNKEVASILDKLGAEEGAKPDTARLFTKLIFAVRRLNMKALRYVWIQHYECLQRGKCTKEESERYQKYIVDALSQCGTLDCAEFMISTITDKKVGTSQSVQFLTGIALVGKPSEDMVGNVLFFCQETPSRTAFLTLGTLMHKYCSQHSCDNLNSRSLIYQADNFLQGKLRQNCQAETPEEREQITLALKAIGNAGRPYTSVDNILKCAVQPGPSFINIDAIQALRRMPCGDEMTQGLLNIFDDLTVDTEIRIETFLALMRCPSQNVIQKIADILDTEKNNQVGSFVWSHLNNALESTEPVYGIPLRDAISQALQRRKLRAFNLDHLRFSHSYEASYYNKKHEVGGSSQAQVVFHPDSYFPRSAKFNLTVDMLGASVNLLETAARFEGFETLIEQMFGPEGYFPDERLMQLLKIKPTEAMARGRRSATEDEMNEIKTNLEELQDKLKIERKNPTGALSLKVFGHELQFLSFEDIDWLQGEADSINVIDTLINIARGGKVTYTKSFMLLEADHEIPTGLGVPLKLAVNGSGVSSVTLKGKFDIRDMFWGKKKFDVRGYVTPSATIDISGKMTVDAIHASSGIHVNASLYTSTEINGNATYKEGEGIKLSVEPPTKPIYIVNVKSNLATFLNEKREKISGSPRRFEHKNCANFTRFLGVSLCGHVSVPMAYRDYNAPYFPLSGDSSFGMVFHTTKPELARFEVETRTLTSKDENRHDWIFNVHVPGLTFGRKVVGNSTFQFLDDGQYLSVSCGIHNYKFGKFEAKYNNVTNRLHTKFSTPRMAYLRPITIETELFNTRNNDTNTQDVGIAINASYNNFTITDVLSFHKHKDQYGVKSKFTYWPKKHITTEAQFSMEKRSVYIKMDDSSSTNRFFFAGKFGKSTNRFYVKIGNDLLKKEIKMNGEFSMKNKKVLVDLITKPSWNVLKFEAYPRWNALENAFYMRLSHLNSSSYVTGYLGSSSLKRESTLKFNGIFMKKPFLLRASHYVLSSGRKVEWTAQGFGNSANASVEYSAKRWSKNNVEITAAFNDKAIKTGVFLKEKGIGAYLNDKTMEFEADYRNENKSKGLTISVQMYDQLQNKKKLTVNCEYTKYDEETTLAFSIDAPGYTNRIAWSYYQHRTESGLKMDATYLNSLLMKRVLLKTGIFRHDNEKGLRVFGDVLDKEFEAKWSILSGDRSGMKFVARYMKKELTLQSTWMANNLLKEWRIDTTYDNQKTSLVSTYRPEDKYLCSEIVGLSADRLEACLQLINNDGEKSLRLVGEGVGKTAEMKAGWIHNAESKGAILQMSYNRVQVSDFFIGLVTPPSYTGLRLRGTVKGKNVEALLKYKNTPLKRSLNLDLIVQGKLVTFESMLVREPALQGVQVNMIYESKKMGSLFALLHKKSSAKVFKIGGKAMHYGAEYKLSLSKSKLEKKVSSMVVFMAPSTHYKYGYSVSHSNLGTSGQPNHVITTRLHYAEDKVLTSIYQFVNSEQNFNLLSKMELAPGQFLTNKIAYHKQNRKLSINYELLPGIGITYLAAFVNDDQFMGIQSNLTIMDYPMDSSAMLNKQSGLLTCRLTYCPVKPPVEFTSHLRRDNGIDFGFTLSALDRVWNNKILMDYSLKQLQVNFDVLPNIPIQIFAKMFENKQFVLNMTTCSAFSVELAGTALTNEEYHLTLKHKFLETIFEDFKLSISSLQHLNKLRLRWESKAGRELWKDLNATMQKLIDGSLASLATLGESAGKIANDTVNYLRNDGRENLLAAVNRSKEKIIFLKELLRNIEVYNAIENYSTHAAELLKKLKIDLLELVDDMKMYGTPLIDTYKYIEQTVKEISPELSPFTELFVGDLKKWASRTVTRYLAVSICGTTIEEIVDMITDKTQYYYVMVKDNIQKQVELCMMRCHKMKSVLKEMENLAKKAKTNIEDFTCNYNLECTKRNVEVELKKLVDHVSQYEFKRVPERLNKIVEQLTLKYKEMENYVLLTIKEKHLQERAMRVLQPIINFLKDVTRTVKMKVLPLREKVEDIVKRSDMMVYYNKIKEQYKEFTKAVERAQVYTTKNVEVARTNLLNKINKTKESLKTVRAKALVMYQKLVKLIHELKEMSWEELQVYTKNEIEINFEKVKEKLVVLRRTVMEKVESCLESCLERHADKIDLMKKLGETIRTTYEDIINGRVSVQDAQEKLELLLKKLIDYLKEQKLRATDKIKALKLDEAAKKTYKFAVELYRKTREDLKEKVTTLYPKVIEELKNLLLKIKKVAVKYAEQAKVKVVEVCDKQIVYLKEAMDKLLDTREILIKKVYELLEKYKDYGIDLVESLEIGIMKLRERYERELKEAIIEYKAKLITTLEKAKREIHNALKLYRDMPIEDIYLKLRVKASETFEKLLGFTIGETLITYNNAKEKLKEIKVFYQRNKKIVEAKWREIRDDIEELDQRYRALVVENYKKASMYYRKNIQPITVAYFSALKDFGRDAMFVSSVKFEQLKLWYDHVKYIKFKEFYDNVRNHLAKYNFNLKEFCEKRIKVLVEEIKKVEAKIQDFISDVRKESKNVIQRIEQINKDVKQDTIETFGPYERIVRNVLIQHKTKALKKLAPLNKKYETMTTLLAEYKNTTERYVKRRLQKIKDLDRDEIMDMLITSVKRCPFLMRAMDLSLKKCPFLMQVKESYEFIRKGYLFPRIVESLNRCPFLYQVRTHKLWSVLKQEIVDHEFVIGAQVLGKSSVKKLEELSTDYYSRSLPKIRELRDKTYAGLEQLKNDMLVRNEKIKKTIVEKREEINLKLRDTHEKLRSEGERLVEDARDLYELGNKNLQETLERVGNVSIYDIETRIRQNLRRLLVPVKTAYTELSKFVVAELLILDKHHRELQERVNVLRTSLISLTNDIKNKYESVSTKAKEWGMRAWTIRKSESGKLGKLSEKIQEHLKKYTNKSMVLGQRLIDEYVPYRDLLKMTPNQLFDRLQKVDLKAEETCKMVKEITERFIAFSFRMFKEVKNSVDPEKVQEIKEKVRKLVNNTRDQMHFLATEILETTVFVTKFYGSADTVYSTHPEMARFADYQLKRFINCSRICKAKAMEFYYEARDIVERLFAEANYTYHNKLPQLVKYIKTEIKDLDTANLKKLKEMANEYLNISKEYVEIKYVDTLVTLEQIKVTIQEYLMSKRSELTLKLNETKEKLEKWLKSKVQKKVDEVYKKLLVVFEDAKELVQNRYDEILVYLRKLDKQYRTYMTKCGGIISHIPVLAKNAIGRLPLILDMMERDLKTLMNDGVDKLREGKLYIRDEVFPKVNQTYMESVNTLNKHFAQLKKTTNDVVNSIMEDIKEELPVIKEKILNIIDIIRKTEIALVSGELELKLPRLHELRSMFSDLNTLMTKKYGVIYTKMERLYQDSKHNGEDILERVMKDTKTTLKYIREDVPKFCESKITELRELVQPKLTSLLRSAKMAFQELQRMRQEVKEFCEEKKLIFYKKCIEGRQMVRDYMKTLLETGEDILEDVKKQISGLKFETKVKIEQLQNKSMQMNNDLTEAVSESRKVLEEKIEAFNSIDVKKFISKYIDVEDLRNKTIEIKEDILNMSLVHDLVKMGESCYMEGRRLVDLAKESSEFALYVIKRVVKYSDVWEIVEELTNPFHWIPPSNSIAMIFGKPHVYTFDGQSYKFVGYKKPSCTYVLAHDFRDNNFTLMSQETALIVNTKSGFIKIHASGKVEATVSKDADGKEVKTTHNELPVEMMQMTVRREGSSIKIKHDTGLGIVCDLRHFLCTFNINKFYHGKLAGLLGTNNNEQYDEFLKPDKTIAKSMVEFANAWEVSGDPECKVTGTERKPTCGKKPSSRCEELFVSSSSPLARYFKTLDPKPFHDACIFDTSDCKTDVPPSESFCNVTAAYTALLREKGVWARQLHECVSCGSKGVWQKWTERGSKNVDVVLLIPETLNIQTHADQLPSFLKELETDLTKYRPRYAVVGFGGKTAVHRRPHIVTGGGKIFGDIKNVQSAIANMKFTTEAANAFEAIEYLANLPFLPGASKVVIMITDQDREAMSNAPLHKAIKELDMQGVIFNVIGPYFQKKLHRDVLGTWQGQTMMRKDKLQNKRKTIGLPVNDYTRLAESSQGGVFNLKAYSKAHGDWTSLLKRAMKTTIVKQIDEDQTYCRQCICVPSLAAEPVTICRINKHSRCS</sequence>
<keyword evidence="11" id="KW-1185">Reference proteome</keyword>
<organism evidence="10 11">
    <name type="scientific">Paramuricea clavata</name>
    <name type="common">Red gorgonian</name>
    <name type="synonym">Violescent sea-whip</name>
    <dbReference type="NCBI Taxonomy" id="317549"/>
    <lineage>
        <taxon>Eukaryota</taxon>
        <taxon>Metazoa</taxon>
        <taxon>Cnidaria</taxon>
        <taxon>Anthozoa</taxon>
        <taxon>Octocorallia</taxon>
        <taxon>Malacalcyonacea</taxon>
        <taxon>Plexauridae</taxon>
        <taxon>Paramuricea</taxon>
    </lineage>
</organism>
<keyword evidence="2" id="KW-0813">Transport</keyword>
<dbReference type="SMART" id="SM01169">
    <property type="entry name" value="DUF1943"/>
    <property type="match status" value="1"/>
</dbReference>
<dbReference type="Pfam" id="PF01347">
    <property type="entry name" value="Vitellogenin_N"/>
    <property type="match status" value="1"/>
</dbReference>
<keyword evidence="8" id="KW-0325">Glycoprotein</keyword>